<name>A0AAV9V071_9PEZI</name>
<dbReference type="AlphaFoldDB" id="A0AAV9V071"/>
<gene>
    <name evidence="2" type="ORF">TWF730_008965</name>
</gene>
<feature type="region of interest" description="Disordered" evidence="1">
    <location>
        <begin position="243"/>
        <end position="290"/>
    </location>
</feature>
<evidence type="ECO:0000313" key="3">
    <source>
        <dbReference type="Proteomes" id="UP001373714"/>
    </source>
</evidence>
<comment type="caution">
    <text evidence="2">The sequence shown here is derived from an EMBL/GenBank/DDBJ whole genome shotgun (WGS) entry which is preliminary data.</text>
</comment>
<accession>A0AAV9V071</accession>
<feature type="region of interest" description="Disordered" evidence="1">
    <location>
        <begin position="1"/>
        <end position="23"/>
    </location>
</feature>
<evidence type="ECO:0000313" key="2">
    <source>
        <dbReference type="EMBL" id="KAK6352134.1"/>
    </source>
</evidence>
<organism evidence="2 3">
    <name type="scientific">Orbilia blumenaviensis</name>
    <dbReference type="NCBI Taxonomy" id="1796055"/>
    <lineage>
        <taxon>Eukaryota</taxon>
        <taxon>Fungi</taxon>
        <taxon>Dikarya</taxon>
        <taxon>Ascomycota</taxon>
        <taxon>Pezizomycotina</taxon>
        <taxon>Orbiliomycetes</taxon>
        <taxon>Orbiliales</taxon>
        <taxon>Orbiliaceae</taxon>
        <taxon>Orbilia</taxon>
    </lineage>
</organism>
<evidence type="ECO:0000256" key="1">
    <source>
        <dbReference type="SAM" id="MobiDB-lite"/>
    </source>
</evidence>
<dbReference type="Proteomes" id="UP001373714">
    <property type="component" value="Unassembled WGS sequence"/>
</dbReference>
<protein>
    <submittedName>
        <fullName evidence="2">Uncharacterized protein</fullName>
    </submittedName>
</protein>
<keyword evidence="3" id="KW-1185">Reference proteome</keyword>
<reference evidence="2 3" key="1">
    <citation type="submission" date="2019-10" db="EMBL/GenBank/DDBJ databases">
        <authorList>
            <person name="Palmer J.M."/>
        </authorList>
    </citation>
    <scope>NUCLEOTIDE SEQUENCE [LARGE SCALE GENOMIC DNA]</scope>
    <source>
        <strain evidence="2 3">TWF730</strain>
    </source>
</reference>
<dbReference type="EMBL" id="JAVHNS010000006">
    <property type="protein sequence ID" value="KAK6352134.1"/>
    <property type="molecule type" value="Genomic_DNA"/>
</dbReference>
<proteinExistence type="predicted"/>
<sequence>MLRSRRSANLKAPLANPENVKPIPFKDTGKDPASLVGQLLISATPIGQYPLTLSFRQTRRPPLDVQIHSVVLGRFFNIEVCDLLREHLSKASDVRPLKVIAATLGTKRVEYSAPYCMKKRSLFRKKQTDVYDLIGLQLQGMSRMGWIWAEDLDRSFEEGQLKASVYIPMKPITTNHRPRRMERLSAEDLKRFMVIKRAADTCGGAQLITSILEAREVDMEADLSPTEVEELEFMVEKLEADRGRTRKPLSIVEEKDDTELTHRSGELSDVSELSEHGSVSEDSMDLDIDL</sequence>